<sequence length="483" mass="53371">MTLPYERPRTTSPAAPPPQCPAHATGPGGVTRLYGPEAEADPMALYERLRQKHGQVAPVLLHDDVPAWLVLGYRENLDVARTPSRFSRDSRRWIEAREGRVAPTHPLAPITTWQPICVFADGRQHERWRGAVNDSIARFDKRGIRRHVTQYANQLVDRFCASGRADLVHEFAEQLPMMAMTQLLGMPEAYSPQLVNAARDMIKGTETAIASNEFVQETLRKLVARKRVEPGADFTSWLLEHPAGLSDDEVQQHLRLVLIAAFETTANLIANTLKMVLTDHRFQASLAGGHMTLPDAVEQVLWDEPPFITILGRWATQDTELAGQQIKEGDALVLGLAAANMDTVIRPDPDAPVHGNRSHLAFSGGQHECPGQDVGRAIAGEGIDALMLRLPDLTLAVEEPDLAYRSTLMSRHLTGLPVRFTARAPLPPEETVAPVPEPPAPAQPERAEQPAIPPAPPARTDGPEASGSRRSWWRSLRRLLLRR</sequence>
<gene>
    <name evidence="3" type="ORF">D7231_28255</name>
</gene>
<dbReference type="PANTHER" id="PTHR46696">
    <property type="entry name" value="P450, PUTATIVE (EUROFUNG)-RELATED"/>
    <property type="match status" value="1"/>
</dbReference>
<comment type="similarity">
    <text evidence="1">Belongs to the cytochrome P450 family.</text>
</comment>
<name>A0A3B0AW97_9ACTN</name>
<keyword evidence="4" id="KW-1185">Reference proteome</keyword>
<proteinExistence type="inferred from homology"/>
<dbReference type="SUPFAM" id="SSF48264">
    <property type="entry name" value="Cytochrome P450"/>
    <property type="match status" value="1"/>
</dbReference>
<dbReference type="AlphaFoldDB" id="A0A3B0AW97"/>
<dbReference type="InterPro" id="IPR002397">
    <property type="entry name" value="Cyt_P450_B"/>
</dbReference>
<accession>A0A3B0AW97</accession>
<protein>
    <submittedName>
        <fullName evidence="3">Cytochrome P450</fullName>
    </submittedName>
</protein>
<dbReference type="EMBL" id="RBAM01000014">
    <property type="protein sequence ID" value="RKN64529.1"/>
    <property type="molecule type" value="Genomic_DNA"/>
</dbReference>
<dbReference type="Proteomes" id="UP000270343">
    <property type="component" value="Unassembled WGS sequence"/>
</dbReference>
<dbReference type="InterPro" id="IPR036396">
    <property type="entry name" value="Cyt_P450_sf"/>
</dbReference>
<evidence type="ECO:0000313" key="3">
    <source>
        <dbReference type="EMBL" id="RKN64529.1"/>
    </source>
</evidence>
<comment type="caution">
    <text evidence="3">The sequence shown here is derived from an EMBL/GenBank/DDBJ whole genome shotgun (WGS) entry which is preliminary data.</text>
</comment>
<dbReference type="GO" id="GO:0016705">
    <property type="term" value="F:oxidoreductase activity, acting on paired donors, with incorporation or reduction of molecular oxygen"/>
    <property type="evidence" value="ECO:0007669"/>
    <property type="project" value="InterPro"/>
</dbReference>
<evidence type="ECO:0000313" key="4">
    <source>
        <dbReference type="Proteomes" id="UP000270343"/>
    </source>
</evidence>
<reference evidence="3 4" key="1">
    <citation type="journal article" date="2015" name="Antonie Van Leeuwenhoek">
        <title>Streptomyces klenkii sp. nov., isolated from deep marine sediment.</title>
        <authorList>
            <person name="Veyisoglu A."/>
            <person name="Sahin N."/>
        </authorList>
    </citation>
    <scope>NUCLEOTIDE SEQUENCE [LARGE SCALE GENOMIC DNA]</scope>
    <source>
        <strain evidence="3 4">KCTC 29202</strain>
    </source>
</reference>
<feature type="region of interest" description="Disordered" evidence="2">
    <location>
        <begin position="428"/>
        <end position="471"/>
    </location>
</feature>
<organism evidence="3 4">
    <name type="scientific">Streptomyces klenkii</name>
    <dbReference type="NCBI Taxonomy" id="1420899"/>
    <lineage>
        <taxon>Bacteria</taxon>
        <taxon>Bacillati</taxon>
        <taxon>Actinomycetota</taxon>
        <taxon>Actinomycetes</taxon>
        <taxon>Kitasatosporales</taxon>
        <taxon>Streptomycetaceae</taxon>
        <taxon>Streptomyces</taxon>
    </lineage>
</organism>
<evidence type="ECO:0000256" key="1">
    <source>
        <dbReference type="ARBA" id="ARBA00010617"/>
    </source>
</evidence>
<dbReference type="InterPro" id="IPR017972">
    <property type="entry name" value="Cyt_P450_CS"/>
</dbReference>
<dbReference type="PRINTS" id="PR00359">
    <property type="entry name" value="BP450"/>
</dbReference>
<dbReference type="CDD" id="cd20623">
    <property type="entry name" value="CYP_unk"/>
    <property type="match status" value="1"/>
</dbReference>
<dbReference type="GO" id="GO:0004497">
    <property type="term" value="F:monooxygenase activity"/>
    <property type="evidence" value="ECO:0007669"/>
    <property type="project" value="InterPro"/>
</dbReference>
<evidence type="ECO:0000256" key="2">
    <source>
        <dbReference type="SAM" id="MobiDB-lite"/>
    </source>
</evidence>
<feature type="region of interest" description="Disordered" evidence="2">
    <location>
        <begin position="1"/>
        <end position="30"/>
    </location>
</feature>
<dbReference type="PANTHER" id="PTHR46696:SF1">
    <property type="entry name" value="CYTOCHROME P450 YJIB-RELATED"/>
    <property type="match status" value="1"/>
</dbReference>
<dbReference type="RefSeq" id="WP_120758396.1">
    <property type="nucleotide sequence ID" value="NZ_JBFADQ010000029.1"/>
</dbReference>
<dbReference type="GO" id="GO:0020037">
    <property type="term" value="F:heme binding"/>
    <property type="evidence" value="ECO:0007669"/>
    <property type="project" value="InterPro"/>
</dbReference>
<dbReference type="OrthoDB" id="4133219at2"/>
<dbReference type="GO" id="GO:0005506">
    <property type="term" value="F:iron ion binding"/>
    <property type="evidence" value="ECO:0007669"/>
    <property type="project" value="InterPro"/>
</dbReference>
<dbReference type="PROSITE" id="PS00086">
    <property type="entry name" value="CYTOCHROME_P450"/>
    <property type="match status" value="1"/>
</dbReference>
<dbReference type="Gene3D" id="1.10.630.10">
    <property type="entry name" value="Cytochrome P450"/>
    <property type="match status" value="1"/>
</dbReference>